<gene>
    <name evidence="1" type="ORF">M5X16_24435</name>
    <name evidence="2" type="ORF">PC41400_04135</name>
</gene>
<keyword evidence="4" id="KW-1185">Reference proteome</keyword>
<dbReference type="OrthoDB" id="9810984at2"/>
<evidence type="ECO:0000313" key="4">
    <source>
        <dbReference type="Proteomes" id="UP001527202"/>
    </source>
</evidence>
<keyword evidence="2" id="KW-0378">Hydrolase</keyword>
<dbReference type="GeneID" id="95374005"/>
<reference evidence="1 4" key="2">
    <citation type="submission" date="2022-05" db="EMBL/GenBank/DDBJ databases">
        <title>Genome Sequencing of Bee-Associated Microbes.</title>
        <authorList>
            <person name="Dunlap C."/>
        </authorList>
    </citation>
    <scope>NUCLEOTIDE SEQUENCE [LARGE SCALE GENOMIC DNA]</scope>
    <source>
        <strain evidence="1 4">NRRL B-23120</strain>
    </source>
</reference>
<dbReference type="GO" id="GO:0008233">
    <property type="term" value="F:peptidase activity"/>
    <property type="evidence" value="ECO:0007669"/>
    <property type="project" value="UniProtKB-KW"/>
</dbReference>
<dbReference type="EMBL" id="JAMDMJ010000036">
    <property type="protein sequence ID" value="MCY9598910.1"/>
    <property type="molecule type" value="Genomic_DNA"/>
</dbReference>
<dbReference type="Proteomes" id="UP001527202">
    <property type="component" value="Unassembled WGS sequence"/>
</dbReference>
<name>A0A410WR61_9BACL</name>
<dbReference type="GO" id="GO:0006508">
    <property type="term" value="P:proteolysis"/>
    <property type="evidence" value="ECO:0007669"/>
    <property type="project" value="UniProtKB-KW"/>
</dbReference>
<organism evidence="2 3">
    <name type="scientific">Paenibacillus chitinolyticus</name>
    <dbReference type="NCBI Taxonomy" id="79263"/>
    <lineage>
        <taxon>Bacteria</taxon>
        <taxon>Bacillati</taxon>
        <taxon>Bacillota</taxon>
        <taxon>Bacilli</taxon>
        <taxon>Bacillales</taxon>
        <taxon>Paenibacillaceae</taxon>
        <taxon>Paenibacillus</taxon>
    </lineage>
</organism>
<accession>A0A410WR61</accession>
<protein>
    <submittedName>
        <fullName evidence="2">Membrane-associated protease 1</fullName>
    </submittedName>
</protein>
<evidence type="ECO:0000313" key="1">
    <source>
        <dbReference type="EMBL" id="MCY9598910.1"/>
    </source>
</evidence>
<dbReference type="EMBL" id="CP026520">
    <property type="protein sequence ID" value="QAV16918.1"/>
    <property type="molecule type" value="Genomic_DNA"/>
</dbReference>
<dbReference type="RefSeq" id="WP_042232073.1">
    <property type="nucleotide sequence ID" value="NZ_CP026520.1"/>
</dbReference>
<proteinExistence type="predicted"/>
<dbReference type="KEGG" id="pchi:PC41400_04135"/>
<dbReference type="Proteomes" id="UP000288943">
    <property type="component" value="Chromosome"/>
</dbReference>
<keyword evidence="2" id="KW-0645">Protease</keyword>
<evidence type="ECO:0000313" key="3">
    <source>
        <dbReference type="Proteomes" id="UP000288943"/>
    </source>
</evidence>
<reference evidence="2 3" key="1">
    <citation type="submission" date="2018-01" db="EMBL/GenBank/DDBJ databases">
        <title>The whole genome sequencing and assembly of Paenibacillus chitinolyticus KCCM 41400 strain.</title>
        <authorList>
            <person name="Kim J.-Y."/>
            <person name="Park M.-K."/>
            <person name="Lee Y.-J."/>
            <person name="Yi H."/>
            <person name="Bahn Y.-S."/>
            <person name="Kim J.F."/>
            <person name="Lee D.-W."/>
        </authorList>
    </citation>
    <scope>NUCLEOTIDE SEQUENCE [LARGE SCALE GENOMIC DNA]</scope>
    <source>
        <strain evidence="2 3">KCCM 41400</strain>
    </source>
</reference>
<dbReference type="AlphaFoldDB" id="A0A410WR61"/>
<sequence>MGFRLKVEGAETFELGMDNIQTVTYDTDTPNDSNARSTDVGATLRISGKIITATDGDSADDTLKLGLWSLVPAEKADCYRKVTLEVIAADQVVRKIYFPNAFVVDYSENFGDTEGVGSFSLFIKQKKDKTEFAKVEGGYSI</sequence>
<evidence type="ECO:0000313" key="2">
    <source>
        <dbReference type="EMBL" id="QAV16918.1"/>
    </source>
</evidence>